<sequence length="88" mass="10393">MQAILNRVTERENKRLLNDVMPLYVSAMCLKNFGFKTHKHTYGRKEKGIYIYPKNDKEKVFLSLETFKSKHTDDEMEKIVVDLLKTAI</sequence>
<proteinExistence type="predicted"/>
<organism evidence="1 2">
    <name type="scientific">Siminovitchia fordii</name>
    <dbReference type="NCBI Taxonomy" id="254759"/>
    <lineage>
        <taxon>Bacteria</taxon>
        <taxon>Bacillati</taxon>
        <taxon>Bacillota</taxon>
        <taxon>Bacilli</taxon>
        <taxon>Bacillales</taxon>
        <taxon>Bacillaceae</taxon>
        <taxon>Siminovitchia</taxon>
    </lineage>
</organism>
<reference evidence="1 2" key="1">
    <citation type="submission" date="2021-03" db="EMBL/GenBank/DDBJ databases">
        <title>Antimicrobial resistance genes in bacteria isolated from Japanese honey, and their potential for conferring macrolide and lincosamide resistance in the American foulbrood pathogen Paenibacillus larvae.</title>
        <authorList>
            <person name="Okamoto M."/>
            <person name="Kumagai M."/>
            <person name="Kanamori H."/>
            <person name="Takamatsu D."/>
        </authorList>
    </citation>
    <scope>NUCLEOTIDE SEQUENCE [LARGE SCALE GENOMIC DNA]</scope>
    <source>
        <strain evidence="1 2">J1TS3</strain>
    </source>
</reference>
<dbReference type="RefSeq" id="WP_212963736.1">
    <property type="nucleotide sequence ID" value="NZ_BOQT01000018.1"/>
</dbReference>
<evidence type="ECO:0000313" key="1">
    <source>
        <dbReference type="EMBL" id="GIN22623.1"/>
    </source>
</evidence>
<keyword evidence="2" id="KW-1185">Reference proteome</keyword>
<name>A0ABQ4KBV9_9BACI</name>
<accession>A0ABQ4KBV9</accession>
<gene>
    <name evidence="1" type="ORF">J1TS3_37570</name>
</gene>
<protein>
    <submittedName>
        <fullName evidence="1">Uncharacterized protein</fullName>
    </submittedName>
</protein>
<comment type="caution">
    <text evidence="1">The sequence shown here is derived from an EMBL/GenBank/DDBJ whole genome shotgun (WGS) entry which is preliminary data.</text>
</comment>
<dbReference type="EMBL" id="BOQT01000018">
    <property type="protein sequence ID" value="GIN22623.1"/>
    <property type="molecule type" value="Genomic_DNA"/>
</dbReference>
<evidence type="ECO:0000313" key="2">
    <source>
        <dbReference type="Proteomes" id="UP000680279"/>
    </source>
</evidence>
<dbReference type="Proteomes" id="UP000680279">
    <property type="component" value="Unassembled WGS sequence"/>
</dbReference>